<dbReference type="Gene3D" id="1.10.8.60">
    <property type="match status" value="1"/>
</dbReference>
<dbReference type="FunFam" id="3.40.50.300:FF:000734">
    <property type="entry name" value="ATPase family, AAA domain containing 2"/>
    <property type="match status" value="1"/>
</dbReference>
<feature type="non-terminal residue" evidence="7">
    <location>
        <position position="559"/>
    </location>
</feature>
<dbReference type="EMBL" id="VWZU01016811">
    <property type="protein sequence ID" value="NXI31769.1"/>
    <property type="molecule type" value="Genomic_DNA"/>
</dbReference>
<dbReference type="GO" id="GO:0006337">
    <property type="term" value="P:nucleosome disassembly"/>
    <property type="evidence" value="ECO:0007669"/>
    <property type="project" value="TreeGrafter"/>
</dbReference>
<evidence type="ECO:0000256" key="4">
    <source>
        <dbReference type="ARBA" id="ARBA00023117"/>
    </source>
</evidence>
<name>A0A7K9S6E6_9PASS</name>
<feature type="domain" description="AAA+ ATPase" evidence="6">
    <location>
        <begin position="59"/>
        <end position="200"/>
    </location>
</feature>
<keyword evidence="3 5" id="KW-0067">ATP-binding</keyword>
<organism evidence="7 8">
    <name type="scientific">Sterrhoptilus dennistouni</name>
    <dbReference type="NCBI Taxonomy" id="2585820"/>
    <lineage>
        <taxon>Eukaryota</taxon>
        <taxon>Metazoa</taxon>
        <taxon>Chordata</taxon>
        <taxon>Craniata</taxon>
        <taxon>Vertebrata</taxon>
        <taxon>Euteleostomi</taxon>
        <taxon>Archelosauria</taxon>
        <taxon>Archosauria</taxon>
        <taxon>Dinosauria</taxon>
        <taxon>Saurischia</taxon>
        <taxon>Theropoda</taxon>
        <taxon>Coelurosauria</taxon>
        <taxon>Aves</taxon>
        <taxon>Neognathae</taxon>
        <taxon>Neoaves</taxon>
        <taxon>Telluraves</taxon>
        <taxon>Australaves</taxon>
        <taxon>Passeriformes</taxon>
        <taxon>Sylvioidea</taxon>
        <taxon>Zosteropidae</taxon>
        <taxon>Sterrhoptilus</taxon>
    </lineage>
</organism>
<dbReference type="GO" id="GO:0042393">
    <property type="term" value="F:histone binding"/>
    <property type="evidence" value="ECO:0007669"/>
    <property type="project" value="TreeGrafter"/>
</dbReference>
<dbReference type="InterPro" id="IPR003959">
    <property type="entry name" value="ATPase_AAA_core"/>
</dbReference>
<reference evidence="7 8" key="1">
    <citation type="submission" date="2019-09" db="EMBL/GenBank/DDBJ databases">
        <title>Bird 10,000 Genomes (B10K) Project - Family phase.</title>
        <authorList>
            <person name="Zhang G."/>
        </authorList>
    </citation>
    <scope>NUCLEOTIDE SEQUENCE [LARGE SCALE GENOMIC DNA]</scope>
    <source>
        <strain evidence="7">B10K-DU-001-27</strain>
        <tissue evidence="7">Muscle</tissue>
    </source>
</reference>
<dbReference type="InterPro" id="IPR003960">
    <property type="entry name" value="ATPase_AAA_CS"/>
</dbReference>
<dbReference type="GO" id="GO:0005524">
    <property type="term" value="F:ATP binding"/>
    <property type="evidence" value="ECO:0007669"/>
    <property type="project" value="UniProtKB-KW"/>
</dbReference>
<dbReference type="PANTHER" id="PTHR23069">
    <property type="entry name" value="AAA DOMAIN-CONTAINING"/>
    <property type="match status" value="1"/>
</dbReference>
<dbReference type="SMART" id="SM00382">
    <property type="entry name" value="AAA"/>
    <property type="match status" value="1"/>
</dbReference>
<dbReference type="GO" id="GO:0016887">
    <property type="term" value="F:ATP hydrolysis activity"/>
    <property type="evidence" value="ECO:0007669"/>
    <property type="project" value="InterPro"/>
</dbReference>
<sequence length="559" mass="63027">VDKDTMKIGDLAGVEQMQIDGSVQFDGVGGLSDHISSLKEMVIFPLLYPEIFERLKIEPPRGCLFYGPPGTGKTLLARALANECSQGHMRVTFFMRKGAECLSKWIGESERQLRLLFEQAYQMRPSIIFFDEIDALAPVRSDKQDQIHSSVVGTLLALMDGLASRGEVVVIGATNRLDSIDPALRRPGRFEREFRFSLPNKEARKEIFKIHTRDWNPKPSDNLLEELAEECVGYCGADIKALCAETGLCALRHRYPQLYESRERLQINMDSIKIKANDFSMAMQKTVPASQRVVPSSGRALSAILKPLLENTLERILKTLQRVFPHAELALKKDQQQVNKPLFSLNPILGNYVIDNDEESPSLSDEKLTHKAPDQKKSEFRTFSRYVCPCYGNPRDQPTSYRPRFLLIEEPGSGQASDLAAAVIHSLEKFPIYALDTPTLFASTSPDETCVQLMREAQRSAPSIIYVPQIPSWWETVGPTLRSVFTTLLQSIPRFTPVLLLATSNVQLGDLPEEVKALFNNEYEEVFRIPRPTLAERRHFFEDLVMKQAAQPPALKNST</sequence>
<dbReference type="InterPro" id="IPR045199">
    <property type="entry name" value="ATAD2-like"/>
</dbReference>
<dbReference type="Proteomes" id="UP000572325">
    <property type="component" value="Unassembled WGS sequence"/>
</dbReference>
<evidence type="ECO:0000313" key="8">
    <source>
        <dbReference type="Proteomes" id="UP000572325"/>
    </source>
</evidence>
<dbReference type="PROSITE" id="PS00674">
    <property type="entry name" value="AAA"/>
    <property type="match status" value="1"/>
</dbReference>
<accession>A0A7K9S6E6</accession>
<protein>
    <submittedName>
        <fullName evidence="7">ATAD2 protein</fullName>
    </submittedName>
</protein>
<keyword evidence="4" id="KW-0103">Bromodomain</keyword>
<keyword evidence="8" id="KW-1185">Reference proteome</keyword>
<gene>
    <name evidence="7" type="primary">Atad2_2</name>
    <name evidence="7" type="ORF">STEDEN_R10875</name>
</gene>
<evidence type="ECO:0000256" key="3">
    <source>
        <dbReference type="ARBA" id="ARBA00022840"/>
    </source>
</evidence>
<evidence type="ECO:0000313" key="7">
    <source>
        <dbReference type="EMBL" id="NXI31769.1"/>
    </source>
</evidence>
<dbReference type="InterPro" id="IPR041569">
    <property type="entry name" value="AAA_lid_3"/>
</dbReference>
<dbReference type="GO" id="GO:0005634">
    <property type="term" value="C:nucleus"/>
    <property type="evidence" value="ECO:0007669"/>
    <property type="project" value="TreeGrafter"/>
</dbReference>
<dbReference type="FunFam" id="1.10.8.60:FF:000016">
    <property type="entry name" value="ATPase family AAA domain-containing protein 2B"/>
    <property type="match status" value="1"/>
</dbReference>
<proteinExistence type="inferred from homology"/>
<dbReference type="GO" id="GO:0006334">
    <property type="term" value="P:nucleosome assembly"/>
    <property type="evidence" value="ECO:0007669"/>
    <property type="project" value="TreeGrafter"/>
</dbReference>
<comment type="caution">
    <text evidence="7">The sequence shown here is derived from an EMBL/GenBank/DDBJ whole genome shotgun (WGS) entry which is preliminary data.</text>
</comment>
<dbReference type="FunFam" id="3.40.50.300:FF:000061">
    <property type="entry name" value="ATPase family, AAA domain-containing 2"/>
    <property type="match status" value="1"/>
</dbReference>
<evidence type="ECO:0000256" key="1">
    <source>
        <dbReference type="ARBA" id="ARBA00006914"/>
    </source>
</evidence>
<evidence type="ECO:0000259" key="6">
    <source>
        <dbReference type="SMART" id="SM00382"/>
    </source>
</evidence>
<evidence type="ECO:0000256" key="5">
    <source>
        <dbReference type="RuleBase" id="RU003651"/>
    </source>
</evidence>
<dbReference type="InterPro" id="IPR003593">
    <property type="entry name" value="AAA+_ATPase"/>
</dbReference>
<dbReference type="SUPFAM" id="SSF52540">
    <property type="entry name" value="P-loop containing nucleoside triphosphate hydrolases"/>
    <property type="match status" value="2"/>
</dbReference>
<dbReference type="Gene3D" id="3.40.50.300">
    <property type="entry name" value="P-loop containing nucleotide triphosphate hydrolases"/>
    <property type="match status" value="1"/>
</dbReference>
<dbReference type="GO" id="GO:0045815">
    <property type="term" value="P:transcription initiation-coupled chromatin remodeling"/>
    <property type="evidence" value="ECO:0007669"/>
    <property type="project" value="TreeGrafter"/>
</dbReference>
<dbReference type="Pfam" id="PF17862">
    <property type="entry name" value="AAA_lid_3"/>
    <property type="match status" value="1"/>
</dbReference>
<dbReference type="PANTHER" id="PTHR23069:SF4">
    <property type="entry name" value="ATPASE FAMILY AAA DOMAIN-CONTAINING PROTEIN 2"/>
    <property type="match status" value="1"/>
</dbReference>
<dbReference type="InterPro" id="IPR027417">
    <property type="entry name" value="P-loop_NTPase"/>
</dbReference>
<keyword evidence="2 5" id="KW-0547">Nucleotide-binding</keyword>
<dbReference type="AlphaFoldDB" id="A0A7K9S6E6"/>
<feature type="non-terminal residue" evidence="7">
    <location>
        <position position="1"/>
    </location>
</feature>
<comment type="similarity">
    <text evidence="1 5">Belongs to the AAA ATPase family.</text>
</comment>
<dbReference type="Pfam" id="PF00004">
    <property type="entry name" value="AAA"/>
    <property type="match status" value="1"/>
</dbReference>
<evidence type="ECO:0000256" key="2">
    <source>
        <dbReference type="ARBA" id="ARBA00022741"/>
    </source>
</evidence>
<dbReference type="GO" id="GO:0003682">
    <property type="term" value="F:chromatin binding"/>
    <property type="evidence" value="ECO:0007669"/>
    <property type="project" value="TreeGrafter"/>
</dbReference>